<dbReference type="Proteomes" id="UP000038010">
    <property type="component" value="Unassembled WGS sequence"/>
</dbReference>
<dbReference type="EMBL" id="LFJN01000008">
    <property type="protein sequence ID" value="KPI42046.1"/>
    <property type="molecule type" value="Genomic_DNA"/>
</dbReference>
<reference evidence="1 2" key="1">
    <citation type="submission" date="2015-06" db="EMBL/GenBank/DDBJ databases">
        <title>Draft genome of the ant-associated black yeast Phialophora attae CBS 131958.</title>
        <authorList>
            <person name="Moreno L.F."/>
            <person name="Stielow B.J."/>
            <person name="de Hoog S."/>
            <person name="Vicente V.A."/>
            <person name="Weiss V.A."/>
            <person name="de Vries M."/>
            <person name="Cruz L.M."/>
            <person name="Souza E.M."/>
        </authorList>
    </citation>
    <scope>NUCLEOTIDE SEQUENCE [LARGE SCALE GENOMIC DNA]</scope>
    <source>
        <strain evidence="1 2">CBS 131958</strain>
    </source>
</reference>
<dbReference type="AlphaFoldDB" id="A0A0N1HD24"/>
<accession>A0A0N1HD24</accession>
<dbReference type="GeneID" id="28737641"/>
<sequence length="385" mass="43615">MKQVLFFIRTAWIPATHRAKKDDVIHVVVQNLFKSQLASATTLPYLTMISKLSGSPISKVDSLKNKAKVIQLLKKEQSASLAISLGASLFAAAAVEGNFEEARIHSAALQVAVGRFMNRGFFDPDATHEELSQLMRWVIHHLVFNELQISHSTSTKSVLGLEWLVEAYAKSEREPCSTLIDPVLHESFICGLEKSTHDPFGDICDNLRESLCMLHQKEPTRAADSPTKALRDSLYETIQRRQTTYWAWVRLACERFPDLHVQASFIYAILAYSATFATGPRLQDKYGILSQLRCHLSYVKLLEDPKVLFSYWIGATWEHNEAMDFYLEDKWFTRGLVQLSSNMGIDNWSSLKATIDQSMPADLAQPNGSIWFDDEIRMSMAFDEG</sequence>
<gene>
    <name evidence="1" type="ORF">AB675_5542</name>
</gene>
<keyword evidence="2" id="KW-1185">Reference proteome</keyword>
<dbReference type="VEuPathDB" id="FungiDB:AB675_5542"/>
<evidence type="ECO:0000313" key="2">
    <source>
        <dbReference type="Proteomes" id="UP000038010"/>
    </source>
</evidence>
<evidence type="ECO:0008006" key="3">
    <source>
        <dbReference type="Google" id="ProtNLM"/>
    </source>
</evidence>
<comment type="caution">
    <text evidence="1">The sequence shown here is derived from an EMBL/GenBank/DDBJ whole genome shotgun (WGS) entry which is preliminary data.</text>
</comment>
<organism evidence="1 2">
    <name type="scientific">Cyphellophora attinorum</name>
    <dbReference type="NCBI Taxonomy" id="1664694"/>
    <lineage>
        <taxon>Eukaryota</taxon>
        <taxon>Fungi</taxon>
        <taxon>Dikarya</taxon>
        <taxon>Ascomycota</taxon>
        <taxon>Pezizomycotina</taxon>
        <taxon>Eurotiomycetes</taxon>
        <taxon>Chaetothyriomycetidae</taxon>
        <taxon>Chaetothyriales</taxon>
        <taxon>Cyphellophoraceae</taxon>
        <taxon>Cyphellophora</taxon>
    </lineage>
</organism>
<dbReference type="RefSeq" id="XP_018002009.1">
    <property type="nucleotide sequence ID" value="XM_018145761.1"/>
</dbReference>
<evidence type="ECO:0000313" key="1">
    <source>
        <dbReference type="EMBL" id="KPI42046.1"/>
    </source>
</evidence>
<name>A0A0N1HD24_9EURO</name>
<protein>
    <recommendedName>
        <fullName evidence="3">Transcription factor domain-containing protein</fullName>
    </recommendedName>
</protein>
<proteinExistence type="predicted"/>